<evidence type="ECO:0000259" key="1">
    <source>
        <dbReference type="Pfam" id="PF01593"/>
    </source>
</evidence>
<dbReference type="Gene3D" id="3.90.660.20">
    <property type="entry name" value="Protoporphyrinogen oxidase, mitochondrial, domain 2"/>
    <property type="match status" value="1"/>
</dbReference>
<proteinExistence type="predicted"/>
<accession>A0A2V2N7I8</accession>
<dbReference type="NCBIfam" id="NF005560">
    <property type="entry name" value="PRK07233.1"/>
    <property type="match status" value="1"/>
</dbReference>
<dbReference type="RefSeq" id="WP_109969139.1">
    <property type="nucleotide sequence ID" value="NZ_CP176093.1"/>
</dbReference>
<dbReference type="PANTHER" id="PTHR42923">
    <property type="entry name" value="PROTOPORPHYRINOGEN OXIDASE"/>
    <property type="match status" value="1"/>
</dbReference>
<sequence length="411" mass="45305">MRIGIIGGGLAGLVAGYSLAEVHDVVIFEQESDLGGLLSSYRIGNYSIERFYHHFFSGDTTLMTLLDELGLSSEIIWLSGSTGSFTDGAIHPLTTPFEILRYPYLNLLEKARLGLFTKQASHIDMAPLDAISAHDFIISNLGERIYHSFFEPLLKSKFGQNSDLVSAAWLISRVAIRSNRGVAGERLGYIKGGFSVFIDCLSDAARNNGCTIRTEVPAKSVIQVTTSTQPGWKINDEFFDLVIGTVSPRILQSLGVPNIPSIPYQGAACLTLALSRDVTKGTYWLNITDPAPYGAVVSHTNFAPFEWYGEHLVYLASYFSGDPDPNLKEKMLSDFCTKFSVDPSEIHWSRIAIDRDAGPLYLTGYRDHLTDPAVPGLYLAGMFSPENYPERSIEGSVKAARRVVEGIRNRE</sequence>
<evidence type="ECO:0000313" key="2">
    <source>
        <dbReference type="EMBL" id="PWR71521.1"/>
    </source>
</evidence>
<dbReference type="GeneID" id="97550331"/>
<gene>
    <name evidence="2" type="ORF">DK846_11715</name>
</gene>
<dbReference type="EMBL" id="QGMY01000008">
    <property type="protein sequence ID" value="PWR71521.1"/>
    <property type="molecule type" value="Genomic_DNA"/>
</dbReference>
<dbReference type="GO" id="GO:0016491">
    <property type="term" value="F:oxidoreductase activity"/>
    <property type="evidence" value="ECO:0007669"/>
    <property type="project" value="InterPro"/>
</dbReference>
<name>A0A2V2N7I8_9EURY</name>
<dbReference type="SUPFAM" id="SSF51905">
    <property type="entry name" value="FAD/NAD(P)-binding domain"/>
    <property type="match status" value="1"/>
</dbReference>
<reference evidence="2 3" key="1">
    <citation type="submission" date="2018-05" db="EMBL/GenBank/DDBJ databases">
        <title>Draft genome of Methanospirillum lacunae Ki8-1.</title>
        <authorList>
            <person name="Dueholm M.S."/>
            <person name="Nielsen P.H."/>
            <person name="Bakmann L.F."/>
            <person name="Otzen D.E."/>
        </authorList>
    </citation>
    <scope>NUCLEOTIDE SEQUENCE [LARGE SCALE GENOMIC DNA]</scope>
    <source>
        <strain evidence="2 3">Ki8-1</strain>
    </source>
</reference>
<dbReference type="AlphaFoldDB" id="A0A2V2N7I8"/>
<dbReference type="InterPro" id="IPR050464">
    <property type="entry name" value="Zeta_carotene_desat/Oxidored"/>
</dbReference>
<dbReference type="Proteomes" id="UP000245657">
    <property type="component" value="Unassembled WGS sequence"/>
</dbReference>
<protein>
    <recommendedName>
        <fullName evidence="1">Amine oxidase domain-containing protein</fullName>
    </recommendedName>
</protein>
<organism evidence="2 3">
    <name type="scientific">Methanospirillum lacunae</name>
    <dbReference type="NCBI Taxonomy" id="668570"/>
    <lineage>
        <taxon>Archaea</taxon>
        <taxon>Methanobacteriati</taxon>
        <taxon>Methanobacteriota</taxon>
        <taxon>Stenosarchaea group</taxon>
        <taxon>Methanomicrobia</taxon>
        <taxon>Methanomicrobiales</taxon>
        <taxon>Methanospirillaceae</taxon>
        <taxon>Methanospirillum</taxon>
    </lineage>
</organism>
<dbReference type="OrthoDB" id="11867at2157"/>
<dbReference type="Pfam" id="PF01593">
    <property type="entry name" value="Amino_oxidase"/>
    <property type="match status" value="1"/>
</dbReference>
<dbReference type="InterPro" id="IPR036188">
    <property type="entry name" value="FAD/NAD-bd_sf"/>
</dbReference>
<comment type="caution">
    <text evidence="2">The sequence shown here is derived from an EMBL/GenBank/DDBJ whole genome shotgun (WGS) entry which is preliminary data.</text>
</comment>
<dbReference type="Gene3D" id="1.10.3110.10">
    <property type="entry name" value="protoporphyrinogen ix oxidase, domain 3"/>
    <property type="match status" value="1"/>
</dbReference>
<dbReference type="PANTHER" id="PTHR42923:SF3">
    <property type="entry name" value="PROTOPORPHYRINOGEN OXIDASE"/>
    <property type="match status" value="1"/>
</dbReference>
<dbReference type="Gene3D" id="3.50.50.60">
    <property type="entry name" value="FAD/NAD(P)-binding domain"/>
    <property type="match status" value="1"/>
</dbReference>
<keyword evidence="3" id="KW-1185">Reference proteome</keyword>
<feature type="domain" description="Amine oxidase" evidence="1">
    <location>
        <begin position="10"/>
        <end position="406"/>
    </location>
</feature>
<evidence type="ECO:0000313" key="3">
    <source>
        <dbReference type="Proteomes" id="UP000245657"/>
    </source>
</evidence>
<dbReference type="InterPro" id="IPR002937">
    <property type="entry name" value="Amino_oxidase"/>
</dbReference>